<dbReference type="AlphaFoldDB" id="A0A6J6I9X7"/>
<dbReference type="GO" id="GO:0005886">
    <property type="term" value="C:plasma membrane"/>
    <property type="evidence" value="ECO:0007669"/>
    <property type="project" value="UniProtKB-SubCell"/>
</dbReference>
<dbReference type="EMBL" id="CAEZVB010000045">
    <property type="protein sequence ID" value="CAB4623351.1"/>
    <property type="molecule type" value="Genomic_DNA"/>
</dbReference>
<reference evidence="9" key="1">
    <citation type="submission" date="2020-05" db="EMBL/GenBank/DDBJ databases">
        <authorList>
            <person name="Chiriac C."/>
            <person name="Salcher M."/>
            <person name="Ghai R."/>
            <person name="Kavagutti S V."/>
        </authorList>
    </citation>
    <scope>NUCLEOTIDE SEQUENCE</scope>
</reference>
<evidence type="ECO:0000256" key="8">
    <source>
        <dbReference type="SAM" id="Phobius"/>
    </source>
</evidence>
<feature type="transmembrane region" description="Helical" evidence="8">
    <location>
        <begin position="30"/>
        <end position="52"/>
    </location>
</feature>
<evidence type="ECO:0000256" key="6">
    <source>
        <dbReference type="ARBA" id="ARBA00035120"/>
    </source>
</evidence>
<accession>A0A6J6I9X7</accession>
<evidence type="ECO:0000256" key="2">
    <source>
        <dbReference type="ARBA" id="ARBA00022475"/>
    </source>
</evidence>
<comment type="subcellular location">
    <subcellularLocation>
        <location evidence="1">Cell membrane</location>
        <topology evidence="1">Multi-pass membrane protein</topology>
    </subcellularLocation>
</comment>
<evidence type="ECO:0000256" key="4">
    <source>
        <dbReference type="ARBA" id="ARBA00022989"/>
    </source>
</evidence>
<dbReference type="EMBL" id="CAEZWR010000141">
    <property type="protein sequence ID" value="CAB4671909.1"/>
    <property type="molecule type" value="Genomic_DNA"/>
</dbReference>
<sequence>MLTVIAVGGIVGALARVALAEVLGTGSYQQLTATLTVNVVGALAIGSAFPWVRERTSNPLLQPFLITGVLGGFTTFSTFAADVVLTEVSMGATLIYIAATLFAGLVAVPVGAWLYRSVRTG</sequence>
<evidence type="ECO:0000313" key="10">
    <source>
        <dbReference type="EMBL" id="CAB4671909.1"/>
    </source>
</evidence>
<gene>
    <name evidence="9" type="ORF">UFOPK1908_00992</name>
    <name evidence="10" type="ORF">UFOPK2282_01125</name>
</gene>
<comment type="similarity">
    <text evidence="6">Belongs to the fluoride channel Fluc/FEX (TC 1.A.43) family.</text>
</comment>
<evidence type="ECO:0000256" key="1">
    <source>
        <dbReference type="ARBA" id="ARBA00004651"/>
    </source>
</evidence>
<keyword evidence="4 8" id="KW-1133">Transmembrane helix</keyword>
<evidence type="ECO:0000256" key="5">
    <source>
        <dbReference type="ARBA" id="ARBA00023136"/>
    </source>
</evidence>
<keyword evidence="5 8" id="KW-0472">Membrane</keyword>
<comment type="catalytic activity">
    <reaction evidence="7">
        <text>fluoride(in) = fluoride(out)</text>
        <dbReference type="Rhea" id="RHEA:76159"/>
        <dbReference type="ChEBI" id="CHEBI:17051"/>
    </reaction>
    <physiologicalReaction direction="left-to-right" evidence="7">
        <dbReference type="Rhea" id="RHEA:76160"/>
    </physiologicalReaction>
</comment>
<dbReference type="InterPro" id="IPR003691">
    <property type="entry name" value="FluC"/>
</dbReference>
<feature type="transmembrane region" description="Helical" evidence="8">
    <location>
        <begin position="93"/>
        <end position="115"/>
    </location>
</feature>
<name>A0A6J6I9X7_9ZZZZ</name>
<dbReference type="HAMAP" id="MF_00454">
    <property type="entry name" value="FluC"/>
    <property type="match status" value="1"/>
</dbReference>
<proteinExistence type="inferred from homology"/>
<keyword evidence="3 8" id="KW-0812">Transmembrane</keyword>
<evidence type="ECO:0000256" key="3">
    <source>
        <dbReference type="ARBA" id="ARBA00022692"/>
    </source>
</evidence>
<dbReference type="Pfam" id="PF02537">
    <property type="entry name" value="CRCB"/>
    <property type="match status" value="1"/>
</dbReference>
<evidence type="ECO:0000313" key="9">
    <source>
        <dbReference type="EMBL" id="CAB4623351.1"/>
    </source>
</evidence>
<evidence type="ECO:0000256" key="7">
    <source>
        <dbReference type="ARBA" id="ARBA00035585"/>
    </source>
</evidence>
<feature type="transmembrane region" description="Helical" evidence="8">
    <location>
        <begin position="64"/>
        <end position="81"/>
    </location>
</feature>
<organism evidence="9">
    <name type="scientific">freshwater metagenome</name>
    <dbReference type="NCBI Taxonomy" id="449393"/>
    <lineage>
        <taxon>unclassified sequences</taxon>
        <taxon>metagenomes</taxon>
        <taxon>ecological metagenomes</taxon>
    </lineage>
</organism>
<keyword evidence="2" id="KW-1003">Cell membrane</keyword>
<protein>
    <submittedName>
        <fullName evidence="9">Unannotated protein</fullName>
    </submittedName>
</protein>